<reference evidence="2" key="1">
    <citation type="submission" date="2018-02" db="EMBL/GenBank/DDBJ databases">
        <title>Molecular evolution of chloroplast genomes of orchid species: insights into phylogenetic relationship and adaptive evolution.</title>
        <authorList>
            <person name="Dong W."/>
            <person name="Wang R."/>
            <person name="Zhang N."/>
            <person name="Fan W."/>
            <person name="Fang M."/>
            <person name="Li Z."/>
        </authorList>
    </citation>
    <scope>NUCLEOTIDE SEQUENCE</scope>
</reference>
<accession>A0A2P1ENV1</accession>
<dbReference type="GO" id="GO:0005840">
    <property type="term" value="C:ribosome"/>
    <property type="evidence" value="ECO:0007669"/>
    <property type="project" value="UniProtKB-KW"/>
</dbReference>
<dbReference type="RefSeq" id="YP_009475904.1">
    <property type="nucleotide sequence ID" value="NC_037439.1"/>
</dbReference>
<keyword evidence="1" id="KW-1133">Transmembrane helix</keyword>
<feature type="transmembrane region" description="Helical" evidence="1">
    <location>
        <begin position="52"/>
        <end position="74"/>
    </location>
</feature>
<dbReference type="AlphaFoldDB" id="A0A2P1ENV1"/>
<keyword evidence="1" id="KW-0812">Transmembrane</keyword>
<dbReference type="GeneID" id="36492457"/>
<organism evidence="2">
    <name type="scientific">Cremastra appendiculata</name>
    <dbReference type="NCBI Taxonomy" id="459596"/>
    <lineage>
        <taxon>Eukaryota</taxon>
        <taxon>Viridiplantae</taxon>
        <taxon>Streptophyta</taxon>
        <taxon>Embryophyta</taxon>
        <taxon>Tracheophyta</taxon>
        <taxon>Spermatophyta</taxon>
        <taxon>Magnoliopsida</taxon>
        <taxon>Liliopsida</taxon>
        <taxon>Asparagales</taxon>
        <taxon>Orchidaceae</taxon>
        <taxon>Epidendroideae</taxon>
        <taxon>Epidendreae</taxon>
        <taxon>Calypsoinae</taxon>
        <taxon>Cremastra</taxon>
    </lineage>
</organism>
<gene>
    <name evidence="2" type="primary">rps16</name>
</gene>
<keyword evidence="2" id="KW-0934">Plastid</keyword>
<evidence type="ECO:0000313" key="2">
    <source>
        <dbReference type="EMBL" id="AVM10509.1"/>
    </source>
</evidence>
<name>A0A2P1ENV1_9ASPA</name>
<dbReference type="SMR" id="A0A2P1ENV1"/>
<proteinExistence type="predicted"/>
<keyword evidence="2" id="KW-0689">Ribosomal protein</keyword>
<evidence type="ECO:0000256" key="1">
    <source>
        <dbReference type="SAM" id="Phobius"/>
    </source>
</evidence>
<feature type="transmembrane region" description="Helical" evidence="1">
    <location>
        <begin position="80"/>
        <end position="100"/>
    </location>
</feature>
<keyword evidence="2" id="KW-0150">Chloroplast</keyword>
<protein>
    <submittedName>
        <fullName evidence="2">30S ribosomal protein S16</fullName>
    </submittedName>
</protein>
<keyword evidence="1" id="KW-0472">Membrane</keyword>
<keyword evidence="2" id="KW-0687">Ribonucleoprotein</keyword>
<geneLocation type="chloroplast" evidence="2"/>
<dbReference type="EMBL" id="MG925366">
    <property type="protein sequence ID" value="AVM10509.1"/>
    <property type="molecule type" value="Genomic_DNA"/>
</dbReference>
<sequence length="101" mass="12466">MERFKFVEIFELFRLRVYHKGINLSYDFSLFHRKNKKQKVCCCLFEKELYNFLFKVSSFLVLFILILFLFLFFVSFSRFLLWNPPTRGVIFLLVLYFSFLD</sequence>